<organism evidence="2 3">
    <name type="scientific">Deinococcus carri</name>
    <dbReference type="NCBI Taxonomy" id="1211323"/>
    <lineage>
        <taxon>Bacteria</taxon>
        <taxon>Thermotogati</taxon>
        <taxon>Deinococcota</taxon>
        <taxon>Deinococci</taxon>
        <taxon>Deinococcales</taxon>
        <taxon>Deinococcaceae</taxon>
        <taxon>Deinococcus</taxon>
    </lineage>
</organism>
<keyword evidence="1" id="KW-0812">Transmembrane</keyword>
<gene>
    <name evidence="2" type="ORF">Dcar01_02498</name>
</gene>
<feature type="transmembrane region" description="Helical" evidence="1">
    <location>
        <begin position="86"/>
        <end position="108"/>
    </location>
</feature>
<reference evidence="2 3" key="1">
    <citation type="submission" date="2024-02" db="EMBL/GenBank/DDBJ databases">
        <title>Deinococcus carri NBRC 110142.</title>
        <authorList>
            <person name="Ichikawa N."/>
            <person name="Katano-Makiyama Y."/>
            <person name="Hidaka K."/>
        </authorList>
    </citation>
    <scope>NUCLEOTIDE SEQUENCE [LARGE SCALE GENOMIC DNA]</scope>
    <source>
        <strain evidence="2 3">NBRC 110142</strain>
    </source>
</reference>
<evidence type="ECO:0000313" key="2">
    <source>
        <dbReference type="EMBL" id="GAA5513753.1"/>
    </source>
</evidence>
<keyword evidence="1" id="KW-1133">Transmembrane helix</keyword>
<keyword evidence="1" id="KW-0472">Membrane</keyword>
<dbReference type="EMBL" id="BAABRP010000009">
    <property type="protein sequence ID" value="GAA5513753.1"/>
    <property type="molecule type" value="Genomic_DNA"/>
</dbReference>
<feature type="transmembrane region" description="Helical" evidence="1">
    <location>
        <begin position="128"/>
        <end position="148"/>
    </location>
</feature>
<feature type="transmembrane region" description="Helical" evidence="1">
    <location>
        <begin position="197"/>
        <end position="216"/>
    </location>
</feature>
<dbReference type="Proteomes" id="UP001401887">
    <property type="component" value="Unassembled WGS sequence"/>
</dbReference>
<accession>A0ABP9WB28</accession>
<feature type="transmembrane region" description="Helical" evidence="1">
    <location>
        <begin position="12"/>
        <end position="36"/>
    </location>
</feature>
<protein>
    <submittedName>
        <fullName evidence="2">Uncharacterized protein</fullName>
    </submittedName>
</protein>
<feature type="transmembrane region" description="Helical" evidence="1">
    <location>
        <begin position="236"/>
        <end position="257"/>
    </location>
</feature>
<name>A0ABP9WB28_9DEIO</name>
<proteinExistence type="predicted"/>
<feature type="transmembrane region" description="Helical" evidence="1">
    <location>
        <begin position="48"/>
        <end position="74"/>
    </location>
</feature>
<comment type="caution">
    <text evidence="2">The sequence shown here is derived from an EMBL/GenBank/DDBJ whole genome shotgun (WGS) entry which is preliminary data.</text>
</comment>
<sequence length="284" mass="30203">MKPFASQGLGLLLAGGWAAGLALLSLVLLTSLWPYLPHLEWPDDTALMVAAFEALLMGAGVCGAGLSFSLWAWLRALPQRAAGARRVFSGFAWALRLLLLGSLLAFFVERALNWASPGPWHNLRPGVYSAFTGLFALLLVAPVVALVWSALGRWVRWMGAATAQASQTAQAQTAQAQTAQAPGLHSLHRGVSTPLRVLAAVLLGIGLFLLPVQMVTRAPSEKMLSTVEQVLAAHGALLMPAVMLSGLAAGGALWLWAGLGEQVTHLLAPQRSRTSELWQQAARR</sequence>
<keyword evidence="3" id="KW-1185">Reference proteome</keyword>
<evidence type="ECO:0000313" key="3">
    <source>
        <dbReference type="Proteomes" id="UP001401887"/>
    </source>
</evidence>
<evidence type="ECO:0000256" key="1">
    <source>
        <dbReference type="SAM" id="Phobius"/>
    </source>
</evidence>
<dbReference type="RefSeq" id="WP_345465624.1">
    <property type="nucleotide sequence ID" value="NZ_BAABRP010000009.1"/>
</dbReference>